<dbReference type="EMBL" id="JBBPCC010000013">
    <property type="protein sequence ID" value="MEK8130122.1"/>
    <property type="molecule type" value="Genomic_DNA"/>
</dbReference>
<sequence length="528" mass="60247">MAAAMASHGKEPNIVYLFSSVRRRTFADTPEARTYRVPVYMLCLITKGEMVLLLDGEVRRIRPLELYMLVPGMRIEAPAKCGPIEYTAVLFKPVVLVREKGGFVVQAAANLGAKLAAGPVPLRHPQQVLSRIMRLEQDSRKLGRQGAFTLRQQLETLISGLTEDAAEIPDRGDPRIDRTIAFMESHYDSKIQVEPLARIAGMTPPAYSRLFRKATGLLPIEYVNQLRIDKAKQLLRQEDSRVKEVSAAVGFQSEFYFSRLFQRKVGVAPTLYMKRDRLRVAVVSSLGFEDYLQSVGVEPVYTADLFLYPGMDEGEYEILQQQRLSSLMESRPDLIVGDHYHTEFQERLRTVAPQVTVDFQLWDWRTNFMKIAELVDRRREAEEAMARLELRIADVREQLRSMLGTERVTVMQVSHRAVGIQGKVNHPLNELLYEELELTPGGQVPSDQWRWELAPESLPTLDTEHVFLQQHHVRAGSGALFERMTRTTAWADTPAVAMNQVKLIPNWFVMSWTPGGRHRIMDFLLSLK</sequence>
<feature type="domain" description="Fe/B12 periplasmic-binding" evidence="6">
    <location>
        <begin position="271"/>
        <end position="528"/>
    </location>
</feature>
<feature type="domain" description="HTH araC/xylS-type" evidence="5">
    <location>
        <begin position="177"/>
        <end position="275"/>
    </location>
</feature>
<evidence type="ECO:0000256" key="3">
    <source>
        <dbReference type="ARBA" id="ARBA00023163"/>
    </source>
</evidence>
<dbReference type="RefSeq" id="WP_341417249.1">
    <property type="nucleotide sequence ID" value="NZ_JBBPCC010000013.1"/>
</dbReference>
<organism evidence="7 8">
    <name type="scientific">Paenibacillus filicis</name>
    <dbReference type="NCBI Taxonomy" id="669464"/>
    <lineage>
        <taxon>Bacteria</taxon>
        <taxon>Bacillati</taxon>
        <taxon>Bacillota</taxon>
        <taxon>Bacilli</taxon>
        <taxon>Bacillales</taxon>
        <taxon>Paenibacillaceae</taxon>
        <taxon>Paenibacillus</taxon>
    </lineage>
</organism>
<proteinExistence type="predicted"/>
<evidence type="ECO:0000256" key="2">
    <source>
        <dbReference type="ARBA" id="ARBA00023125"/>
    </source>
</evidence>
<dbReference type="Gene3D" id="1.10.10.60">
    <property type="entry name" value="Homeodomain-like"/>
    <property type="match status" value="2"/>
</dbReference>
<dbReference type="SUPFAM" id="SSF53807">
    <property type="entry name" value="Helical backbone' metal receptor"/>
    <property type="match status" value="1"/>
</dbReference>
<gene>
    <name evidence="7" type="ORF">WMW72_19640</name>
</gene>
<dbReference type="Proteomes" id="UP001469365">
    <property type="component" value="Unassembled WGS sequence"/>
</dbReference>
<evidence type="ECO:0000313" key="8">
    <source>
        <dbReference type="Proteomes" id="UP001469365"/>
    </source>
</evidence>
<keyword evidence="2" id="KW-0238">DNA-binding</keyword>
<dbReference type="InterPro" id="IPR018060">
    <property type="entry name" value="HTH_AraC"/>
</dbReference>
<evidence type="ECO:0000259" key="5">
    <source>
        <dbReference type="PROSITE" id="PS01124"/>
    </source>
</evidence>
<dbReference type="SMART" id="SM00342">
    <property type="entry name" value="HTH_ARAC"/>
    <property type="match status" value="1"/>
</dbReference>
<dbReference type="PROSITE" id="PS01124">
    <property type="entry name" value="HTH_ARAC_FAMILY_2"/>
    <property type="match status" value="1"/>
</dbReference>
<dbReference type="InterPro" id="IPR002491">
    <property type="entry name" value="ABC_transptr_periplasmic_BD"/>
</dbReference>
<name>A0ABU9DPI5_9BACL</name>
<protein>
    <submittedName>
        <fullName evidence="7">AraC family transcriptional regulator</fullName>
    </submittedName>
</protein>
<dbReference type="InterPro" id="IPR018062">
    <property type="entry name" value="HTH_AraC-typ_CS"/>
</dbReference>
<keyword evidence="1" id="KW-0805">Transcription regulation</keyword>
<dbReference type="PANTHER" id="PTHR46796">
    <property type="entry name" value="HTH-TYPE TRANSCRIPTIONAL ACTIVATOR RHAS-RELATED"/>
    <property type="match status" value="1"/>
</dbReference>
<evidence type="ECO:0000256" key="4">
    <source>
        <dbReference type="SAM" id="Coils"/>
    </source>
</evidence>
<accession>A0ABU9DPI5</accession>
<dbReference type="Pfam" id="PF12833">
    <property type="entry name" value="HTH_18"/>
    <property type="match status" value="1"/>
</dbReference>
<evidence type="ECO:0000256" key="1">
    <source>
        <dbReference type="ARBA" id="ARBA00023015"/>
    </source>
</evidence>
<dbReference type="Gene3D" id="3.40.50.1980">
    <property type="entry name" value="Nitrogenase molybdenum iron protein domain"/>
    <property type="match status" value="2"/>
</dbReference>
<reference evidence="7 8" key="1">
    <citation type="submission" date="2024-04" db="EMBL/GenBank/DDBJ databases">
        <title>draft genome sequnece of Paenibacillus filicis.</title>
        <authorList>
            <person name="Kim D.-U."/>
        </authorList>
    </citation>
    <scope>NUCLEOTIDE SEQUENCE [LARGE SCALE GENOMIC DNA]</scope>
    <source>
        <strain evidence="7 8">KACC14197</strain>
    </source>
</reference>
<dbReference type="Pfam" id="PF01497">
    <property type="entry name" value="Peripla_BP_2"/>
    <property type="match status" value="1"/>
</dbReference>
<keyword evidence="4" id="KW-0175">Coiled coil</keyword>
<evidence type="ECO:0000259" key="6">
    <source>
        <dbReference type="PROSITE" id="PS50983"/>
    </source>
</evidence>
<dbReference type="PROSITE" id="PS00041">
    <property type="entry name" value="HTH_ARAC_FAMILY_1"/>
    <property type="match status" value="1"/>
</dbReference>
<evidence type="ECO:0000313" key="7">
    <source>
        <dbReference type="EMBL" id="MEK8130122.1"/>
    </source>
</evidence>
<feature type="coiled-coil region" evidence="4">
    <location>
        <begin position="371"/>
        <end position="405"/>
    </location>
</feature>
<dbReference type="InterPro" id="IPR009057">
    <property type="entry name" value="Homeodomain-like_sf"/>
</dbReference>
<keyword evidence="8" id="KW-1185">Reference proteome</keyword>
<dbReference type="SUPFAM" id="SSF46689">
    <property type="entry name" value="Homeodomain-like"/>
    <property type="match status" value="2"/>
</dbReference>
<dbReference type="PROSITE" id="PS50983">
    <property type="entry name" value="FE_B12_PBP"/>
    <property type="match status" value="1"/>
</dbReference>
<comment type="caution">
    <text evidence="7">The sequence shown here is derived from an EMBL/GenBank/DDBJ whole genome shotgun (WGS) entry which is preliminary data.</text>
</comment>
<keyword evidence="3" id="KW-0804">Transcription</keyword>
<dbReference type="InterPro" id="IPR050204">
    <property type="entry name" value="AraC_XylS_family_regulators"/>
</dbReference>